<dbReference type="RefSeq" id="XP_043157813.1">
    <property type="nucleotide sequence ID" value="XM_043301878.1"/>
</dbReference>
<feature type="transmembrane region" description="Helical" evidence="11">
    <location>
        <begin position="745"/>
        <end position="766"/>
    </location>
</feature>
<dbReference type="InterPro" id="IPR017871">
    <property type="entry name" value="ABC_transporter-like_CS"/>
</dbReference>
<dbReference type="EMBL" id="BHVY01000004">
    <property type="protein sequence ID" value="GIJ87067.1"/>
    <property type="molecule type" value="Genomic_DNA"/>
</dbReference>
<feature type="transmembrane region" description="Helical" evidence="11">
    <location>
        <begin position="1190"/>
        <end position="1213"/>
    </location>
</feature>
<keyword evidence="8 11" id="KW-0472">Membrane</keyword>
<dbReference type="InterPro" id="IPR029481">
    <property type="entry name" value="ABC_trans_N"/>
</dbReference>
<evidence type="ECO:0000313" key="13">
    <source>
        <dbReference type="EMBL" id="GIJ87067.1"/>
    </source>
</evidence>
<feature type="region of interest" description="Disordered" evidence="10">
    <location>
        <begin position="18"/>
        <end position="41"/>
    </location>
</feature>
<reference evidence="13 14" key="1">
    <citation type="submission" date="2018-10" db="EMBL/GenBank/DDBJ databases">
        <title>Pan-genome distribution and transcriptional activeness of fungal secondary metabolism genes in Aspergillus section Fumigati.</title>
        <authorList>
            <person name="Takahashi H."/>
            <person name="Umemura M."/>
            <person name="Ninomiya A."/>
            <person name="Kusuya Y."/>
            <person name="Urayama S."/>
            <person name="Shimizu M."/>
            <person name="Watanabe A."/>
            <person name="Kamei K."/>
            <person name="Yaguchi T."/>
            <person name="Hagiwara D."/>
        </authorList>
    </citation>
    <scope>NUCLEOTIDE SEQUENCE [LARGE SCALE GENOMIC DNA]</scope>
    <source>
        <strain evidence="13 14">IFM 55266</strain>
    </source>
</reference>
<evidence type="ECO:0000256" key="4">
    <source>
        <dbReference type="ARBA" id="ARBA00022692"/>
    </source>
</evidence>
<dbReference type="Pfam" id="PF01061">
    <property type="entry name" value="ABC2_membrane"/>
    <property type="match status" value="2"/>
</dbReference>
<feature type="transmembrane region" description="Helical" evidence="11">
    <location>
        <begin position="530"/>
        <end position="550"/>
    </location>
</feature>
<feature type="transmembrane region" description="Helical" evidence="11">
    <location>
        <begin position="1233"/>
        <end position="1259"/>
    </location>
</feature>
<organism evidence="13 14">
    <name type="scientific">Aspergillus pseudoviridinutans</name>
    <dbReference type="NCBI Taxonomy" id="1517512"/>
    <lineage>
        <taxon>Eukaryota</taxon>
        <taxon>Fungi</taxon>
        <taxon>Dikarya</taxon>
        <taxon>Ascomycota</taxon>
        <taxon>Pezizomycotina</taxon>
        <taxon>Eurotiomycetes</taxon>
        <taxon>Eurotiomycetidae</taxon>
        <taxon>Eurotiales</taxon>
        <taxon>Aspergillaceae</taxon>
        <taxon>Aspergillus</taxon>
        <taxon>Aspergillus subgen. Fumigati</taxon>
    </lineage>
</organism>
<evidence type="ECO:0000256" key="10">
    <source>
        <dbReference type="SAM" id="MobiDB-lite"/>
    </source>
</evidence>
<gene>
    <name evidence="13" type="ORF">Asppvi_005969</name>
</gene>
<dbReference type="GO" id="GO:0005524">
    <property type="term" value="F:ATP binding"/>
    <property type="evidence" value="ECO:0007669"/>
    <property type="project" value="UniProtKB-KW"/>
</dbReference>
<feature type="transmembrane region" description="Helical" evidence="11">
    <location>
        <begin position="1158"/>
        <end position="1178"/>
    </location>
</feature>
<accession>A0A9P3EUX5</accession>
<comment type="similarity">
    <text evidence="2">Belongs to the ABC transporter superfamily. ABCG family. PDR (TC 3.A.1.205) subfamily.</text>
</comment>
<comment type="caution">
    <text evidence="13">The sequence shown here is derived from an EMBL/GenBank/DDBJ whole genome shotgun (WGS) entry which is preliminary data.</text>
</comment>
<dbReference type="Pfam" id="PF00005">
    <property type="entry name" value="ABC_tran"/>
    <property type="match status" value="2"/>
</dbReference>
<dbReference type="GO" id="GO:0016887">
    <property type="term" value="F:ATP hydrolysis activity"/>
    <property type="evidence" value="ECO:0007669"/>
    <property type="project" value="InterPro"/>
</dbReference>
<keyword evidence="4 11" id="KW-0812">Transmembrane</keyword>
<dbReference type="PANTHER" id="PTHR19241">
    <property type="entry name" value="ATP-BINDING CASSETTE TRANSPORTER"/>
    <property type="match status" value="1"/>
</dbReference>
<dbReference type="Pfam" id="PF14510">
    <property type="entry name" value="ABC_trans_N"/>
    <property type="match status" value="1"/>
</dbReference>
<comment type="subcellular location">
    <subcellularLocation>
        <location evidence="1">Membrane</location>
        <topology evidence="1">Multi-pass membrane protein</topology>
    </subcellularLocation>
</comment>
<feature type="domain" description="ABC transporter" evidence="12">
    <location>
        <begin position="139"/>
        <end position="390"/>
    </location>
</feature>
<evidence type="ECO:0000256" key="5">
    <source>
        <dbReference type="ARBA" id="ARBA00022741"/>
    </source>
</evidence>
<dbReference type="SUPFAM" id="SSF52540">
    <property type="entry name" value="P-loop containing nucleoside triphosphate hydrolases"/>
    <property type="match status" value="2"/>
</dbReference>
<dbReference type="InterPro" id="IPR003593">
    <property type="entry name" value="AAA+_ATPase"/>
</dbReference>
<keyword evidence="14" id="KW-1185">Reference proteome</keyword>
<feature type="transmembrane region" description="Helical" evidence="11">
    <location>
        <begin position="503"/>
        <end position="523"/>
    </location>
</feature>
<keyword evidence="3" id="KW-0813">Transport</keyword>
<dbReference type="CDD" id="cd03233">
    <property type="entry name" value="ABCG_PDR_domain1"/>
    <property type="match status" value="1"/>
</dbReference>
<evidence type="ECO:0000256" key="7">
    <source>
        <dbReference type="ARBA" id="ARBA00022989"/>
    </source>
</evidence>
<evidence type="ECO:0000256" key="3">
    <source>
        <dbReference type="ARBA" id="ARBA00022448"/>
    </source>
</evidence>
<evidence type="ECO:0000313" key="14">
    <source>
        <dbReference type="Proteomes" id="UP001043456"/>
    </source>
</evidence>
<dbReference type="InterPro" id="IPR034001">
    <property type="entry name" value="ABCG_PDR_1"/>
</dbReference>
<dbReference type="Proteomes" id="UP001043456">
    <property type="component" value="Unassembled WGS sequence"/>
</dbReference>
<feature type="transmembrane region" description="Helical" evidence="11">
    <location>
        <begin position="585"/>
        <end position="605"/>
    </location>
</feature>
<dbReference type="InterPro" id="IPR013525">
    <property type="entry name" value="ABC2_TM"/>
</dbReference>
<feature type="transmembrane region" description="Helical" evidence="11">
    <location>
        <begin position="612"/>
        <end position="634"/>
    </location>
</feature>
<evidence type="ECO:0000259" key="12">
    <source>
        <dbReference type="PROSITE" id="PS50893"/>
    </source>
</evidence>
<evidence type="ECO:0000256" key="9">
    <source>
        <dbReference type="ARBA" id="ARBA00023180"/>
    </source>
</evidence>
<dbReference type="InterPro" id="IPR027417">
    <property type="entry name" value="P-loop_NTPase"/>
</dbReference>
<evidence type="ECO:0000256" key="6">
    <source>
        <dbReference type="ARBA" id="ARBA00022840"/>
    </source>
</evidence>
<dbReference type="InterPro" id="IPR034003">
    <property type="entry name" value="ABCG_PDR_2"/>
</dbReference>
<dbReference type="GeneID" id="67004580"/>
<dbReference type="OrthoDB" id="245989at2759"/>
<keyword evidence="9" id="KW-0325">Glycoprotein</keyword>
<dbReference type="PROSITE" id="PS50893">
    <property type="entry name" value="ABC_TRANSPORTER_2"/>
    <property type="match status" value="2"/>
</dbReference>
<feature type="domain" description="ABC transporter" evidence="12">
    <location>
        <begin position="824"/>
        <end position="1067"/>
    </location>
</feature>
<feature type="transmembrane region" description="Helical" evidence="11">
    <location>
        <begin position="1301"/>
        <end position="1319"/>
    </location>
</feature>
<dbReference type="PROSITE" id="PS00211">
    <property type="entry name" value="ABC_TRANSPORTER_1"/>
    <property type="match status" value="1"/>
</dbReference>
<dbReference type="GO" id="GO:0140359">
    <property type="term" value="F:ABC-type transporter activity"/>
    <property type="evidence" value="ECO:0007669"/>
    <property type="project" value="InterPro"/>
</dbReference>
<feature type="transmembrane region" description="Helical" evidence="11">
    <location>
        <begin position="640"/>
        <end position="662"/>
    </location>
</feature>
<sequence>MTTSDKLPCRENACVSSTQSSTSIVTTESSRPKQSNITDDENGQCELLDLARILSQRSNTARQALPSTTVKLTYLDDPLDPNSPNFSLQEWLKSIVSKKSQQGIPSPATSVMFRDLDVFGSGSWVKLQETVITSIIASLRLREIFNPERNEKKKILSGFNGILKGGELLMVLGRPSSGCSTLLKTICGEHQGLTVGKDSKISYCGVPLDQITKEFKGEVLYNQELDQHFPHLTVGQTLELAASYRAPKVPPNGMTTTEWVKFFPRVVMAIFGLSHTYHTKVGNDFIRGVSGGERKRVSIAEMTLADARVAAWDNSTRGLDSATALSFVKALHSSATITGAAHAVAIYQASQAIYEVFDKVTLLYDGRQIFFGPVGCAKGYFEEMGWVCPPRQTTADFLTAVTNASERKPREGMELKVPRTADEFERYWHESSLFAALRQEMDEYDRQVLNNGSAISELRAIKHHRQGRLTRQRSPYTISVLQQVKINMWRAYLRIAMDPSSTVIVILSRIIQAVIFGSIFYGTMDATQGFYAKASVLLFSVLLNALVAMAEVQTLFPQRPIVEKHKSYAFYHPFTEALATSVLDIPVKFIVAVVFNIIIYFLGGLRREAGPFFLFFLVSYLLTLTMSAFFRAVAAATRSVAQAMAIGGVMFIIMLLYSGFMIPLSYMKPWFKWLHWLNPAYYAFEMVMSNEFHGRVFVCSGFVPAYNRLSGRQFVCAVPGAKAGSRSVSGDEYIQAQYGFSFDHFWRNFGILVGFLVVSTFAYLVVAEVNSLSGSSAKSLVFLPGRLWQAKAHSADEEATTARASSQAGGQDNVNFISPQKGFVTWKDVCYDIQIEGETRRLLDNVCGWVKPGSLTALMGASGAGKTTLLDVIAQRVSTGVVSGEFMANGRSLGKNFARQVGYVQQQDLHLDTATVRESIYFSAILRQPASISRAEKCAYAESVIKTLEMDTYADAVVGRLGEGLNLEQRKRLTIAIELAAKPDLLLFLDEPTSGLDSQSSWEICSLLRKLADRGQAILCTIHQPSAALFEQFHRLLLLGPGGRTLYFGDIGEHSRSLVKYFEKNGARECGPHENPAEYILEVTDVARSGTSDEDWHRTWLQSTENTTVLAELDDMSHPIRETPLDQGSDAEYATPLSAQIYLVSRRVFQQYWRSPSYIWSKIFLGAGSGLFIGFSFFQSDNTLQGSQNVIFAVFGVCAILSSLSEQILPFFVFQRALYEVRERPSKTYSWKAFLIANILVEIPYQVLTGIVIYASFYYSLAGIQSSERQGLVLLFCIQFFIYASSFAHLVVAAMPDTQSAGAIIVLLFSMMLSFNGVLLSPTALPGFWIFMYRISPLTYWVGGIVATILHDRPIQCSKVELSVFDPPAGQTCGEYLAPYLVRSPGTLLNPESTKDCQFCALSTADQYVSQNEIVWAERWRNWGIVWIYVVFNIVVATALYFVFRVRVSSAKRKIA</sequence>
<feature type="transmembrane region" description="Helical" evidence="11">
    <location>
        <begin position="1271"/>
        <end position="1295"/>
    </location>
</feature>
<keyword evidence="6" id="KW-0067">ATP-binding</keyword>
<evidence type="ECO:0000256" key="11">
    <source>
        <dbReference type="SAM" id="Phobius"/>
    </source>
</evidence>
<protein>
    <recommendedName>
        <fullName evidence="12">ABC transporter domain-containing protein</fullName>
    </recommendedName>
</protein>
<feature type="transmembrane region" description="Helical" evidence="11">
    <location>
        <begin position="1425"/>
        <end position="1444"/>
    </location>
</feature>
<evidence type="ECO:0000256" key="1">
    <source>
        <dbReference type="ARBA" id="ARBA00004141"/>
    </source>
</evidence>
<dbReference type="Gene3D" id="3.40.50.300">
    <property type="entry name" value="P-loop containing nucleotide triphosphate hydrolases"/>
    <property type="match status" value="2"/>
</dbReference>
<dbReference type="GO" id="GO:0016020">
    <property type="term" value="C:membrane"/>
    <property type="evidence" value="ECO:0007669"/>
    <property type="project" value="UniProtKB-SubCell"/>
</dbReference>
<dbReference type="SMART" id="SM00382">
    <property type="entry name" value="AAA"/>
    <property type="match status" value="2"/>
</dbReference>
<feature type="compositionally biased region" description="Low complexity" evidence="10">
    <location>
        <begin position="18"/>
        <end position="29"/>
    </location>
</feature>
<dbReference type="FunFam" id="3.40.50.300:FF:000054">
    <property type="entry name" value="ABC multidrug transporter atrF"/>
    <property type="match status" value="1"/>
</dbReference>
<dbReference type="InterPro" id="IPR010929">
    <property type="entry name" value="PDR_CDR_ABC"/>
</dbReference>
<feature type="transmembrane region" description="Helical" evidence="11">
    <location>
        <begin position="1331"/>
        <end position="1350"/>
    </location>
</feature>
<evidence type="ECO:0000256" key="8">
    <source>
        <dbReference type="ARBA" id="ARBA00023136"/>
    </source>
</evidence>
<keyword evidence="5" id="KW-0547">Nucleotide-binding</keyword>
<keyword evidence="7 11" id="KW-1133">Transmembrane helix</keyword>
<proteinExistence type="inferred from homology"/>
<dbReference type="InterPro" id="IPR003439">
    <property type="entry name" value="ABC_transporter-like_ATP-bd"/>
</dbReference>
<evidence type="ECO:0000256" key="2">
    <source>
        <dbReference type="ARBA" id="ARBA00006012"/>
    </source>
</evidence>
<name>A0A9P3EUX5_9EURO</name>
<dbReference type="Pfam" id="PF06422">
    <property type="entry name" value="PDR_CDR"/>
    <property type="match status" value="1"/>
</dbReference>
<dbReference type="CDD" id="cd03232">
    <property type="entry name" value="ABCG_PDR_domain2"/>
    <property type="match status" value="1"/>
</dbReference>